<dbReference type="AlphaFoldDB" id="A0A9Q3Z8T5"/>
<sequence length="119" mass="12821">MVIHELLDIETAGATADDLAAGTGISGPAARRAISAAARAPVAGAVRTHRQARVILGNPALTVYDNPRAFLMRVYNRDRALCHRLDVSDTPRPDRCRPSCANVARTDHHADQLLQQAMS</sequence>
<organism evidence="1 2">
    <name type="scientific">Streptomyces guryensis</name>
    <dbReference type="NCBI Taxonomy" id="2886947"/>
    <lineage>
        <taxon>Bacteria</taxon>
        <taxon>Bacillati</taxon>
        <taxon>Actinomycetota</taxon>
        <taxon>Actinomycetes</taxon>
        <taxon>Kitasatosporales</taxon>
        <taxon>Streptomycetaceae</taxon>
        <taxon>Streptomyces</taxon>
    </lineage>
</organism>
<evidence type="ECO:0000313" key="1">
    <source>
        <dbReference type="EMBL" id="MCD9879551.1"/>
    </source>
</evidence>
<dbReference type="Proteomes" id="UP001108029">
    <property type="component" value="Unassembled WGS sequence"/>
</dbReference>
<protein>
    <submittedName>
        <fullName evidence="1">Uncharacterized protein</fullName>
    </submittedName>
</protein>
<dbReference type="RefSeq" id="WP_232654499.1">
    <property type="nucleotide sequence ID" value="NZ_JAJSBI010000030.1"/>
</dbReference>
<evidence type="ECO:0000313" key="2">
    <source>
        <dbReference type="Proteomes" id="UP001108029"/>
    </source>
</evidence>
<gene>
    <name evidence="1" type="ORF">LJ657_39405</name>
</gene>
<accession>A0A9Q3Z8T5</accession>
<name>A0A9Q3Z8T5_9ACTN</name>
<keyword evidence="2" id="KW-1185">Reference proteome</keyword>
<comment type="caution">
    <text evidence="1">The sequence shown here is derived from an EMBL/GenBank/DDBJ whole genome shotgun (WGS) entry which is preliminary data.</text>
</comment>
<dbReference type="EMBL" id="JAJSBI010000030">
    <property type="protein sequence ID" value="MCD9879551.1"/>
    <property type="molecule type" value="Genomic_DNA"/>
</dbReference>
<proteinExistence type="predicted"/>
<reference evidence="1" key="1">
    <citation type="submission" date="2021-12" db="EMBL/GenBank/DDBJ databases">
        <authorList>
            <person name="Lee J.-H."/>
            <person name="Kim S.-B."/>
        </authorList>
    </citation>
    <scope>NUCLEOTIDE SEQUENCE</scope>
    <source>
        <strain evidence="1">NR30</strain>
    </source>
</reference>